<dbReference type="SUPFAM" id="SSF51735">
    <property type="entry name" value="NAD(P)-binding Rossmann-fold domains"/>
    <property type="match status" value="1"/>
</dbReference>
<comment type="similarity">
    <text evidence="1">Belongs to the short-chain dehydrogenases/reductases (SDR) family.</text>
</comment>
<evidence type="ECO:0000259" key="2">
    <source>
        <dbReference type="SMART" id="SM00822"/>
    </source>
</evidence>
<dbReference type="Proteomes" id="UP000442109">
    <property type="component" value="Unassembled WGS sequence"/>
</dbReference>
<dbReference type="PANTHER" id="PTHR42760">
    <property type="entry name" value="SHORT-CHAIN DEHYDROGENASES/REDUCTASES FAMILY MEMBER"/>
    <property type="match status" value="1"/>
</dbReference>
<dbReference type="PRINTS" id="PR00080">
    <property type="entry name" value="SDRFAMILY"/>
</dbReference>
<dbReference type="PRINTS" id="PR00081">
    <property type="entry name" value="GDHRDH"/>
</dbReference>
<feature type="domain" description="Ketoreductase" evidence="2">
    <location>
        <begin position="226"/>
        <end position="408"/>
    </location>
</feature>
<dbReference type="PROSITE" id="PS00061">
    <property type="entry name" value="ADH_SHORT"/>
    <property type="match status" value="1"/>
</dbReference>
<dbReference type="OrthoDB" id="9804774at2"/>
<protein>
    <submittedName>
        <fullName evidence="3">3-oxoacyl-ACP reductase</fullName>
    </submittedName>
</protein>
<organism evidence="3 4">
    <name type="scientific">Psychrobacter sanguinis</name>
    <dbReference type="NCBI Taxonomy" id="861445"/>
    <lineage>
        <taxon>Bacteria</taxon>
        <taxon>Pseudomonadati</taxon>
        <taxon>Pseudomonadota</taxon>
        <taxon>Gammaproteobacteria</taxon>
        <taxon>Moraxellales</taxon>
        <taxon>Moraxellaceae</taxon>
        <taxon>Psychrobacter</taxon>
    </lineage>
</organism>
<comment type="caution">
    <text evidence="3">The sequence shown here is derived from an EMBL/GenBank/DDBJ whole genome shotgun (WGS) entry which is preliminary data.</text>
</comment>
<proteinExistence type="inferred from homology"/>
<dbReference type="FunFam" id="3.40.50.720:FF:000338">
    <property type="entry name" value="3-oxoacyl-ACP reductase FabG"/>
    <property type="match status" value="1"/>
</dbReference>
<reference evidence="3 4" key="1">
    <citation type="journal article" date="2019" name="PLoS ONE">
        <title>Pup mortality in New Zealand sea lions (Phocarctos hookeri) at Enderby Island, Auckland Islands, 2013-18.</title>
        <authorList>
            <person name="Michael S.A."/>
            <person name="Hayman D.T.S."/>
            <person name="Gray R."/>
            <person name="Zhang J."/>
            <person name="Rogers L."/>
            <person name="Roe W.D."/>
        </authorList>
    </citation>
    <scope>NUCLEOTIDE SEQUENCE [LARGE SCALE GENOMIC DNA]</scope>
    <source>
        <strain evidence="3 4">SM868</strain>
    </source>
</reference>
<dbReference type="Pfam" id="PF13561">
    <property type="entry name" value="adh_short_C2"/>
    <property type="match status" value="1"/>
</dbReference>
<dbReference type="SMART" id="SM00822">
    <property type="entry name" value="PKS_KR"/>
    <property type="match status" value="1"/>
</dbReference>
<evidence type="ECO:0000313" key="3">
    <source>
        <dbReference type="EMBL" id="MUG32783.1"/>
    </source>
</evidence>
<dbReference type="GO" id="GO:0016616">
    <property type="term" value="F:oxidoreductase activity, acting on the CH-OH group of donors, NAD or NADP as acceptor"/>
    <property type="evidence" value="ECO:0007669"/>
    <property type="project" value="TreeGrafter"/>
</dbReference>
<dbReference type="InterPro" id="IPR057326">
    <property type="entry name" value="KR_dom"/>
</dbReference>
<dbReference type="EMBL" id="WFKQ01000007">
    <property type="protein sequence ID" value="MUG32783.1"/>
    <property type="molecule type" value="Genomic_DNA"/>
</dbReference>
<evidence type="ECO:0000256" key="1">
    <source>
        <dbReference type="ARBA" id="ARBA00006484"/>
    </source>
</evidence>
<gene>
    <name evidence="3" type="ORF">GB996_08225</name>
</gene>
<dbReference type="RefSeq" id="WP_155587381.1">
    <property type="nucleotide sequence ID" value="NZ_WFKQ01000007.1"/>
</dbReference>
<dbReference type="InterPro" id="IPR036291">
    <property type="entry name" value="NAD(P)-bd_dom_sf"/>
</dbReference>
<dbReference type="PANTHER" id="PTHR42760:SF78">
    <property type="entry name" value="3-OXOACYL-[ACYL-CARRIER-PROTEIN] REDUCTASE [NADH]"/>
    <property type="match status" value="1"/>
</dbReference>
<sequence length="466" mass="49305">MSDRYGEFVQSPLGKKVAKNLGLPLPTKLDRFEPGEKVVRGSVLFGSASGDDSRLSDAIAQVLNSLHAEVYVAGDDAHKDVLSGAGVEAKDSEGHTEKYKVLVFDASNIAHAPDLKEMYDFFHPVARQVEKSGRVIIIGRPPEECDRIGKTLSQRALEGFVKSVGKEFKNGITAQLIYVSEGEEANLDSTLRFFMSARSAYVSGQVVRVGAGSVVDVDWSKPLAGKTVLVTGASRGIGESMSRVLARDGAHVICLDVPQQQADLQKVAGEIGGSTLALDITADDAGEKIAEAAAKRNGLDAIIHNAGITRDKTLAKMDDKQWDMVININLQSIAMINDYLFDNDVLNENARIVCVSSISGIAGNLGQTNYATSKAGVIGLVQATAKKLKAEGRGITINAVAPGFIETQMTAAIPLTIREAGRRMNSMSQGGLPIDVAETTAWLAAPASGGVNGNIVRVCGQSLLGA</sequence>
<dbReference type="Gene3D" id="3.40.50.720">
    <property type="entry name" value="NAD(P)-binding Rossmann-like Domain"/>
    <property type="match status" value="2"/>
</dbReference>
<accession>A0A844M1V5</accession>
<dbReference type="AlphaFoldDB" id="A0A844M1V5"/>
<dbReference type="NCBIfam" id="NF006110">
    <property type="entry name" value="PRK08261.1"/>
    <property type="match status" value="1"/>
</dbReference>
<evidence type="ECO:0000313" key="4">
    <source>
        <dbReference type="Proteomes" id="UP000442109"/>
    </source>
</evidence>
<keyword evidence="4" id="KW-1185">Reference proteome</keyword>
<name>A0A844M1V5_9GAMM</name>
<dbReference type="InterPro" id="IPR020904">
    <property type="entry name" value="Sc_DH/Rdtase_CS"/>
</dbReference>
<dbReference type="InterPro" id="IPR002347">
    <property type="entry name" value="SDR_fam"/>
</dbReference>